<dbReference type="InterPro" id="IPR043504">
    <property type="entry name" value="Peptidase_S1_PA_chymotrypsin"/>
</dbReference>
<dbReference type="InterPro" id="IPR051333">
    <property type="entry name" value="CLIP_Serine_Protease"/>
</dbReference>
<name>A0A8S1E4I7_9INSE</name>
<evidence type="ECO:0000259" key="4">
    <source>
        <dbReference type="PROSITE" id="PS50240"/>
    </source>
</evidence>
<feature type="domain" description="Peptidase S1" evidence="4">
    <location>
        <begin position="36"/>
        <end position="274"/>
    </location>
</feature>
<organism evidence="5 6">
    <name type="scientific">Cloeon dipterum</name>
    <dbReference type="NCBI Taxonomy" id="197152"/>
    <lineage>
        <taxon>Eukaryota</taxon>
        <taxon>Metazoa</taxon>
        <taxon>Ecdysozoa</taxon>
        <taxon>Arthropoda</taxon>
        <taxon>Hexapoda</taxon>
        <taxon>Insecta</taxon>
        <taxon>Pterygota</taxon>
        <taxon>Palaeoptera</taxon>
        <taxon>Ephemeroptera</taxon>
        <taxon>Pisciforma</taxon>
        <taxon>Baetidae</taxon>
        <taxon>Cloeon</taxon>
    </lineage>
</organism>
<dbReference type="Proteomes" id="UP000494165">
    <property type="component" value="Unassembled WGS sequence"/>
</dbReference>
<keyword evidence="1" id="KW-1015">Disulfide bond</keyword>
<dbReference type="FunFam" id="2.40.10.10:FF:000068">
    <property type="entry name" value="transmembrane protease serine 2"/>
    <property type="match status" value="1"/>
</dbReference>
<keyword evidence="2" id="KW-0720">Serine protease</keyword>
<comment type="caution">
    <text evidence="5">The sequence shown here is derived from an EMBL/GenBank/DDBJ whole genome shotgun (WGS) entry which is preliminary data.</text>
</comment>
<accession>A0A8S1E4I7</accession>
<evidence type="ECO:0000256" key="2">
    <source>
        <dbReference type="RuleBase" id="RU363034"/>
    </source>
</evidence>
<dbReference type="InterPro" id="IPR001254">
    <property type="entry name" value="Trypsin_dom"/>
</dbReference>
<keyword evidence="6" id="KW-1185">Reference proteome</keyword>
<keyword evidence="2" id="KW-0378">Hydrolase</keyword>
<dbReference type="InterPro" id="IPR033116">
    <property type="entry name" value="TRYPSIN_SER"/>
</dbReference>
<evidence type="ECO:0000313" key="5">
    <source>
        <dbReference type="EMBL" id="CAB3389075.1"/>
    </source>
</evidence>
<sequence>MKTVIAFTFVLVLAAQAVDWHKNRLIQSSHANSNHIIGGNLAPSGFLPFQVLIGVARGQNNGICGGSLIKEDKVLTAAHCCNKVTFFIVFLATNNYAIEEPNRKNATATRYTMHESYNNETDENDICIIHLDEEVGGEGIATIRLPSRTQAEQLETFGGYTATVSGWGYTSNSDTSNTLLRYTDVIVMDTNECSSYIEIFTARLMLCADNPDGPGMCNGDSGGPLTITESDGVKTQVGIVSFVPPETKGGCESSLPGGYVRLTAYLQWIKNWAGVDIRP</sequence>
<reference evidence="5 6" key="1">
    <citation type="submission" date="2020-04" db="EMBL/GenBank/DDBJ databases">
        <authorList>
            <person name="Alioto T."/>
            <person name="Alioto T."/>
            <person name="Gomez Garrido J."/>
        </authorList>
    </citation>
    <scope>NUCLEOTIDE SEQUENCE [LARGE SCALE GENOMIC DNA]</scope>
</reference>
<dbReference type="Pfam" id="PF00089">
    <property type="entry name" value="Trypsin"/>
    <property type="match status" value="1"/>
</dbReference>
<dbReference type="PANTHER" id="PTHR24260">
    <property type="match status" value="1"/>
</dbReference>
<dbReference type="PROSITE" id="PS00134">
    <property type="entry name" value="TRYPSIN_HIS"/>
    <property type="match status" value="1"/>
</dbReference>
<dbReference type="SUPFAM" id="SSF50494">
    <property type="entry name" value="Trypsin-like serine proteases"/>
    <property type="match status" value="1"/>
</dbReference>
<dbReference type="GO" id="GO:0004252">
    <property type="term" value="F:serine-type endopeptidase activity"/>
    <property type="evidence" value="ECO:0007669"/>
    <property type="project" value="InterPro"/>
</dbReference>
<evidence type="ECO:0000256" key="1">
    <source>
        <dbReference type="ARBA" id="ARBA00023157"/>
    </source>
</evidence>
<dbReference type="InterPro" id="IPR001314">
    <property type="entry name" value="Peptidase_S1A"/>
</dbReference>
<dbReference type="InterPro" id="IPR018114">
    <property type="entry name" value="TRYPSIN_HIS"/>
</dbReference>
<feature type="chain" id="PRO_5035944582" description="Peptidase S1 domain-containing protein" evidence="3">
    <location>
        <begin position="18"/>
        <end position="279"/>
    </location>
</feature>
<dbReference type="OrthoDB" id="5597713at2759"/>
<gene>
    <name evidence="5" type="ORF">CLODIP_2_CD00676</name>
</gene>
<keyword evidence="3" id="KW-0732">Signal</keyword>
<protein>
    <recommendedName>
        <fullName evidence="4">Peptidase S1 domain-containing protein</fullName>
    </recommendedName>
</protein>
<dbReference type="PRINTS" id="PR00722">
    <property type="entry name" value="CHYMOTRYPSIN"/>
</dbReference>
<dbReference type="PROSITE" id="PS50240">
    <property type="entry name" value="TRYPSIN_DOM"/>
    <property type="match status" value="1"/>
</dbReference>
<dbReference type="SMART" id="SM00020">
    <property type="entry name" value="Tryp_SPc"/>
    <property type="match status" value="1"/>
</dbReference>
<feature type="signal peptide" evidence="3">
    <location>
        <begin position="1"/>
        <end position="17"/>
    </location>
</feature>
<evidence type="ECO:0000256" key="3">
    <source>
        <dbReference type="SAM" id="SignalP"/>
    </source>
</evidence>
<dbReference type="CDD" id="cd00190">
    <property type="entry name" value="Tryp_SPc"/>
    <property type="match status" value="1"/>
</dbReference>
<evidence type="ECO:0000313" key="6">
    <source>
        <dbReference type="Proteomes" id="UP000494165"/>
    </source>
</evidence>
<dbReference type="Gene3D" id="2.40.10.10">
    <property type="entry name" value="Trypsin-like serine proteases"/>
    <property type="match status" value="1"/>
</dbReference>
<proteinExistence type="predicted"/>
<keyword evidence="2" id="KW-0645">Protease</keyword>
<dbReference type="InterPro" id="IPR009003">
    <property type="entry name" value="Peptidase_S1_PA"/>
</dbReference>
<dbReference type="PROSITE" id="PS00135">
    <property type="entry name" value="TRYPSIN_SER"/>
    <property type="match status" value="1"/>
</dbReference>
<dbReference type="AlphaFoldDB" id="A0A8S1E4I7"/>
<dbReference type="PANTHER" id="PTHR24260:SF134">
    <property type="entry name" value="AT07769P-RELATED"/>
    <property type="match status" value="1"/>
</dbReference>
<dbReference type="GO" id="GO:0006508">
    <property type="term" value="P:proteolysis"/>
    <property type="evidence" value="ECO:0007669"/>
    <property type="project" value="UniProtKB-KW"/>
</dbReference>
<dbReference type="EMBL" id="CADEPI010001171">
    <property type="protein sequence ID" value="CAB3389075.1"/>
    <property type="molecule type" value="Genomic_DNA"/>
</dbReference>